<sequence>MRHHSNGPVAETGIRIALTIKSFETDPDLPFSHTYRGAETSCRNTHRSERKIMVCLFGHRGYNYLVNTDAYWTQGISADWPELGDLLPLRSSQKALSFP</sequence>
<organism evidence="2 3">
    <name type="scientific">Toxocara canis</name>
    <name type="common">Canine roundworm</name>
    <dbReference type="NCBI Taxonomy" id="6265"/>
    <lineage>
        <taxon>Eukaryota</taxon>
        <taxon>Metazoa</taxon>
        <taxon>Ecdysozoa</taxon>
        <taxon>Nematoda</taxon>
        <taxon>Chromadorea</taxon>
        <taxon>Rhabditida</taxon>
        <taxon>Spirurina</taxon>
        <taxon>Ascaridomorpha</taxon>
        <taxon>Ascaridoidea</taxon>
        <taxon>Toxocaridae</taxon>
        <taxon>Toxocara</taxon>
    </lineage>
</organism>
<protein>
    <submittedName>
        <fullName evidence="3">Transposase</fullName>
    </submittedName>
</protein>
<dbReference type="EMBL" id="UYWY01020796">
    <property type="protein sequence ID" value="VDM42576.1"/>
    <property type="molecule type" value="Genomic_DNA"/>
</dbReference>
<dbReference type="WBParaSite" id="TCNE_0001125501-mRNA-1">
    <property type="protein sequence ID" value="TCNE_0001125501-mRNA-1"/>
    <property type="gene ID" value="TCNE_0001125501"/>
</dbReference>
<name>A0A183URY5_TOXCA</name>
<reference evidence="1 2" key="2">
    <citation type="submission" date="2018-11" db="EMBL/GenBank/DDBJ databases">
        <authorList>
            <consortium name="Pathogen Informatics"/>
        </authorList>
    </citation>
    <scope>NUCLEOTIDE SEQUENCE [LARGE SCALE GENOMIC DNA]</scope>
</reference>
<proteinExistence type="predicted"/>
<reference evidence="3" key="1">
    <citation type="submission" date="2016-06" db="UniProtKB">
        <authorList>
            <consortium name="WormBaseParasite"/>
        </authorList>
    </citation>
    <scope>IDENTIFICATION</scope>
</reference>
<dbReference type="Proteomes" id="UP000050794">
    <property type="component" value="Unassembled WGS sequence"/>
</dbReference>
<evidence type="ECO:0000313" key="1">
    <source>
        <dbReference type="EMBL" id="VDM42576.1"/>
    </source>
</evidence>
<gene>
    <name evidence="1" type="ORF">TCNE_LOCUS11255</name>
</gene>
<accession>A0A183URY5</accession>
<keyword evidence="2" id="KW-1185">Reference proteome</keyword>
<evidence type="ECO:0000313" key="2">
    <source>
        <dbReference type="Proteomes" id="UP000050794"/>
    </source>
</evidence>
<dbReference type="AlphaFoldDB" id="A0A183URY5"/>
<evidence type="ECO:0000313" key="3">
    <source>
        <dbReference type="WBParaSite" id="TCNE_0001125501-mRNA-1"/>
    </source>
</evidence>